<proteinExistence type="predicted"/>
<accession>A0A2Z4Y4P7</accession>
<dbReference type="Gene3D" id="2.160.20.10">
    <property type="entry name" value="Single-stranded right-handed beta-helix, Pectin lyase-like"/>
    <property type="match status" value="1"/>
</dbReference>
<feature type="signal peptide" evidence="1">
    <location>
        <begin position="1"/>
        <end position="34"/>
    </location>
</feature>
<dbReference type="EMBL" id="CP030759">
    <property type="protein sequence ID" value="AXA35415.1"/>
    <property type="molecule type" value="Genomic_DNA"/>
</dbReference>
<dbReference type="Proteomes" id="UP000262583">
    <property type="component" value="Chromosome"/>
</dbReference>
<evidence type="ECO:0000256" key="1">
    <source>
        <dbReference type="SAM" id="SignalP"/>
    </source>
</evidence>
<sequence length="450" mass="50441">MRNEWLGFTLRRGCFVFGTVALLAAGGPSTPAVAGPRNDFSRTALDVANAMLPPQEFQFAGVGGSAEGSESYAFYGEPSLEHFGNALNQDVSKFAPSSVNDVRLQTRRPFPAAVRRLFENRQPGDEALPWDRALANDPTYVIVTPDDDITAVIEGLGEARGPQDLRVILLDPGYYEQHIRCLRDWTWLVGRGRDTTVISLPVDTDAAVMSRTYPTESVAWLGEHSGIADLSILNFGGASRLSHTIALDIFGYRKLDSDGRLRDDVRYRTDVRLKNVRLASYGGDTIFARGMYRGVWKPVPRSSRLLVEDCVIEGSYDCFSFECDVECYRTTFIYRNRDVRGSRFFWGLGNEMRDRFVTFKAVDCEFFLEVMPSTGIMITGSNLLDNSQRGVHYQFENTRGFWLYTGLAFEISGNPFHSESVANDNIGVVTARKSFLRSGILRNGTWTPRR</sequence>
<feature type="chain" id="PRO_5016465386" description="Right handed beta helix domain-containing protein" evidence="1">
    <location>
        <begin position="35"/>
        <end position="450"/>
    </location>
</feature>
<evidence type="ECO:0008006" key="4">
    <source>
        <dbReference type="Google" id="ProtNLM"/>
    </source>
</evidence>
<protein>
    <recommendedName>
        <fullName evidence="4">Right handed beta helix domain-containing protein</fullName>
    </recommendedName>
</protein>
<dbReference type="KEGG" id="schv:BRCON_0638"/>
<dbReference type="SUPFAM" id="SSF51126">
    <property type="entry name" value="Pectin lyase-like"/>
    <property type="match status" value="1"/>
</dbReference>
<gene>
    <name evidence="2" type="ORF">BRCON_0638</name>
</gene>
<keyword evidence="1" id="KW-0732">Signal</keyword>
<reference evidence="2 3" key="1">
    <citation type="submission" date="2018-05" db="EMBL/GenBank/DDBJ databases">
        <title>A metagenomic window into the 2 km-deep terrestrial subsurface aquifer revealed taxonomically and functionally diverse microbial community comprising novel uncultured bacterial lineages.</title>
        <authorList>
            <person name="Kadnikov V.V."/>
            <person name="Mardanov A.V."/>
            <person name="Beletsky A.V."/>
            <person name="Banks D."/>
            <person name="Pimenov N.V."/>
            <person name="Frank Y.A."/>
            <person name="Karnachuk O.V."/>
            <person name="Ravin N.V."/>
        </authorList>
    </citation>
    <scope>NUCLEOTIDE SEQUENCE [LARGE SCALE GENOMIC DNA]</scope>
    <source>
        <strain evidence="2">BY</strain>
    </source>
</reference>
<name>A0A2Z4Y4P7_SUMC1</name>
<evidence type="ECO:0000313" key="2">
    <source>
        <dbReference type="EMBL" id="AXA35415.1"/>
    </source>
</evidence>
<organism evidence="2 3">
    <name type="scientific">Sumerlaea chitinivorans</name>
    <dbReference type="NCBI Taxonomy" id="2250252"/>
    <lineage>
        <taxon>Bacteria</taxon>
        <taxon>Candidatus Sumerlaeota</taxon>
        <taxon>Candidatus Sumerlaeia</taxon>
        <taxon>Candidatus Sumerlaeales</taxon>
        <taxon>Candidatus Sumerlaeaceae</taxon>
        <taxon>Candidatus Sumerlaea</taxon>
    </lineage>
</organism>
<dbReference type="InterPro" id="IPR012334">
    <property type="entry name" value="Pectin_lyas_fold"/>
</dbReference>
<evidence type="ECO:0000313" key="3">
    <source>
        <dbReference type="Proteomes" id="UP000262583"/>
    </source>
</evidence>
<dbReference type="AlphaFoldDB" id="A0A2Z4Y4P7"/>
<dbReference type="InterPro" id="IPR011050">
    <property type="entry name" value="Pectin_lyase_fold/virulence"/>
</dbReference>